<gene>
    <name evidence="1" type="ORF">AJ79_04832</name>
</gene>
<keyword evidence="2" id="KW-1185">Reference proteome</keyword>
<protein>
    <submittedName>
        <fullName evidence="1">Uncharacterized protein</fullName>
    </submittedName>
</protein>
<comment type="caution">
    <text evidence="1">The sequence shown here is derived from an EMBL/GenBank/DDBJ whole genome shotgun (WGS) entry which is preliminary data.</text>
</comment>
<organism evidence="1 2">
    <name type="scientific">Helicocarpus griseus UAMH5409</name>
    <dbReference type="NCBI Taxonomy" id="1447875"/>
    <lineage>
        <taxon>Eukaryota</taxon>
        <taxon>Fungi</taxon>
        <taxon>Dikarya</taxon>
        <taxon>Ascomycota</taxon>
        <taxon>Pezizomycotina</taxon>
        <taxon>Eurotiomycetes</taxon>
        <taxon>Eurotiomycetidae</taxon>
        <taxon>Onygenales</taxon>
        <taxon>Ajellomycetaceae</taxon>
        <taxon>Helicocarpus</taxon>
    </lineage>
</organism>
<reference evidence="1 2" key="1">
    <citation type="submission" date="2017-10" db="EMBL/GenBank/DDBJ databases">
        <title>Comparative genomics in systemic dimorphic fungi from Ajellomycetaceae.</title>
        <authorList>
            <person name="Munoz J.F."/>
            <person name="Mcewen J.G."/>
            <person name="Clay O.K."/>
            <person name="Cuomo C.A."/>
        </authorList>
    </citation>
    <scope>NUCLEOTIDE SEQUENCE [LARGE SCALE GENOMIC DNA]</scope>
    <source>
        <strain evidence="1 2">UAMH5409</strain>
    </source>
</reference>
<sequence>MEPGSPLNVPALFKNPNKWTSSHLVGLQIEQHEHVDIAAIVGRTHLPMDGDPSFETLAEDFAGPRITDFKSWHNSPFSTIFYYLSDLYHSRPNIFCQNSATAQMYLFDMASSFLTKAHFHENSLFTDVDLPVAIFAGTKDPRGQICSAEEIVPYLLFQAILEHERRSLEVSHNTFVVSMRGATLQFNKGVISRTYAEDLLHRKVPSEPLRLLRSNTYNLLEQDGRRECSKAWLGLVRNLSAESEGATGICVSD</sequence>
<dbReference type="AlphaFoldDB" id="A0A2B7XIM0"/>
<dbReference type="EMBL" id="PDNB01000071">
    <property type="protein sequence ID" value="PGH11574.1"/>
    <property type="molecule type" value="Genomic_DNA"/>
</dbReference>
<evidence type="ECO:0000313" key="2">
    <source>
        <dbReference type="Proteomes" id="UP000223968"/>
    </source>
</evidence>
<proteinExistence type="predicted"/>
<name>A0A2B7XIM0_9EURO</name>
<dbReference type="Proteomes" id="UP000223968">
    <property type="component" value="Unassembled WGS sequence"/>
</dbReference>
<dbReference type="OrthoDB" id="4500274at2759"/>
<accession>A0A2B7XIM0</accession>
<evidence type="ECO:0000313" key="1">
    <source>
        <dbReference type="EMBL" id="PGH11574.1"/>
    </source>
</evidence>